<feature type="transmembrane region" description="Helical" evidence="8">
    <location>
        <begin position="73"/>
        <end position="91"/>
    </location>
</feature>
<keyword evidence="5 8" id="KW-0812">Transmembrane</keyword>
<keyword evidence="7 8" id="KW-0472">Membrane</keyword>
<name>A0A927CB57_9BACL</name>
<feature type="transmembrane region" description="Helical" evidence="8">
    <location>
        <begin position="227"/>
        <end position="246"/>
    </location>
</feature>
<comment type="similarity">
    <text evidence="2 8">Belongs to the 4-toluene sulfonate uptake permease (TSUP) (TC 2.A.102) family.</text>
</comment>
<dbReference type="InterPro" id="IPR052017">
    <property type="entry name" value="TSUP"/>
</dbReference>
<sequence length="247" mass="26858">MDLNWTQIILAVTAAVMTGFSKTGIPGVGIFSVALMAIVFPAKLSVGMILPMLITADIVAVSYYRRTVVWKHLIVLIPWVLGGILLGYFVMDRIGDSQLSVMLGTLILSLLLLHLLKDRLEQKMRYPITQTIYFQAAMGILAGFATMVGNVAGAIMTVYLLSKGLSKQAFIGTGAWFFLAVNLIKVPFNASLGLITADTFVFSAWMAVPVLIGTWIGIKVVPKIPQAHFQTIILVMTALGAIRLLFP</sequence>
<feature type="transmembrane region" description="Helical" evidence="8">
    <location>
        <begin position="97"/>
        <end position="116"/>
    </location>
</feature>
<evidence type="ECO:0000256" key="3">
    <source>
        <dbReference type="ARBA" id="ARBA00022448"/>
    </source>
</evidence>
<feature type="transmembrane region" description="Helical" evidence="8">
    <location>
        <begin position="7"/>
        <end position="40"/>
    </location>
</feature>
<comment type="caution">
    <text evidence="9">The sequence shown here is derived from an EMBL/GenBank/DDBJ whole genome shotgun (WGS) entry which is preliminary data.</text>
</comment>
<dbReference type="Proteomes" id="UP000639396">
    <property type="component" value="Unassembled WGS sequence"/>
</dbReference>
<evidence type="ECO:0000256" key="2">
    <source>
        <dbReference type="ARBA" id="ARBA00009142"/>
    </source>
</evidence>
<reference evidence="9" key="1">
    <citation type="submission" date="2020-09" db="EMBL/GenBank/DDBJ databases">
        <title>A novel bacterium of genus Paenibacillus, isolated from South China Sea.</title>
        <authorList>
            <person name="Huang H."/>
            <person name="Mo K."/>
            <person name="Hu Y."/>
        </authorList>
    </citation>
    <scope>NUCLEOTIDE SEQUENCE</scope>
    <source>
        <strain evidence="9">IB182363</strain>
    </source>
</reference>
<keyword evidence="4 8" id="KW-1003">Cell membrane</keyword>
<evidence type="ECO:0000313" key="9">
    <source>
        <dbReference type="EMBL" id="MBD2863438.1"/>
    </source>
</evidence>
<dbReference type="PANTHER" id="PTHR30269:SF23">
    <property type="entry name" value="MEMBRANE TRANSPORTER PROTEIN YDHB-RELATED"/>
    <property type="match status" value="1"/>
</dbReference>
<evidence type="ECO:0000256" key="1">
    <source>
        <dbReference type="ARBA" id="ARBA00004651"/>
    </source>
</evidence>
<keyword evidence="6 8" id="KW-1133">Transmembrane helix</keyword>
<gene>
    <name evidence="9" type="ORF">IDH45_15705</name>
</gene>
<dbReference type="AlphaFoldDB" id="A0A927CB57"/>
<keyword evidence="10" id="KW-1185">Reference proteome</keyword>
<evidence type="ECO:0000256" key="6">
    <source>
        <dbReference type="ARBA" id="ARBA00022989"/>
    </source>
</evidence>
<evidence type="ECO:0000256" key="8">
    <source>
        <dbReference type="RuleBase" id="RU363041"/>
    </source>
</evidence>
<evidence type="ECO:0000256" key="4">
    <source>
        <dbReference type="ARBA" id="ARBA00022475"/>
    </source>
</evidence>
<dbReference type="RefSeq" id="WP_190929073.1">
    <property type="nucleotide sequence ID" value="NZ_JACXJA010000020.1"/>
</dbReference>
<dbReference type="InterPro" id="IPR002781">
    <property type="entry name" value="TM_pro_TauE-like"/>
</dbReference>
<keyword evidence="3" id="KW-0813">Transport</keyword>
<dbReference type="Pfam" id="PF01925">
    <property type="entry name" value="TauE"/>
    <property type="match status" value="1"/>
</dbReference>
<evidence type="ECO:0000256" key="5">
    <source>
        <dbReference type="ARBA" id="ARBA00022692"/>
    </source>
</evidence>
<protein>
    <recommendedName>
        <fullName evidence="8">Probable membrane transporter protein</fullName>
    </recommendedName>
</protein>
<dbReference type="GO" id="GO:0005886">
    <property type="term" value="C:plasma membrane"/>
    <property type="evidence" value="ECO:0007669"/>
    <property type="project" value="UniProtKB-SubCell"/>
</dbReference>
<dbReference type="PANTHER" id="PTHR30269">
    <property type="entry name" value="TRANSMEMBRANE PROTEIN YFCA"/>
    <property type="match status" value="1"/>
</dbReference>
<accession>A0A927CB57</accession>
<comment type="subcellular location">
    <subcellularLocation>
        <location evidence="1 8">Cell membrane</location>
        <topology evidence="1 8">Multi-pass membrane protein</topology>
    </subcellularLocation>
</comment>
<organism evidence="9 10">
    <name type="scientific">Paenibacillus oceani</name>
    <dbReference type="NCBI Taxonomy" id="2772510"/>
    <lineage>
        <taxon>Bacteria</taxon>
        <taxon>Bacillati</taxon>
        <taxon>Bacillota</taxon>
        <taxon>Bacilli</taxon>
        <taxon>Bacillales</taxon>
        <taxon>Paenibacillaceae</taxon>
        <taxon>Paenibacillus</taxon>
    </lineage>
</organism>
<proteinExistence type="inferred from homology"/>
<feature type="transmembrane region" description="Helical" evidence="8">
    <location>
        <begin position="200"/>
        <end position="221"/>
    </location>
</feature>
<feature type="transmembrane region" description="Helical" evidence="8">
    <location>
        <begin position="137"/>
        <end position="162"/>
    </location>
</feature>
<evidence type="ECO:0000313" key="10">
    <source>
        <dbReference type="Proteomes" id="UP000639396"/>
    </source>
</evidence>
<feature type="transmembrane region" description="Helical" evidence="8">
    <location>
        <begin position="168"/>
        <end position="188"/>
    </location>
</feature>
<evidence type="ECO:0000256" key="7">
    <source>
        <dbReference type="ARBA" id="ARBA00023136"/>
    </source>
</evidence>
<dbReference type="EMBL" id="JACXJA010000020">
    <property type="protein sequence ID" value="MBD2863438.1"/>
    <property type="molecule type" value="Genomic_DNA"/>
</dbReference>